<dbReference type="InterPro" id="IPR036010">
    <property type="entry name" value="2Fe-2S_ferredoxin-like_sf"/>
</dbReference>
<dbReference type="InterPro" id="IPR015405">
    <property type="entry name" value="NDUFS1-like_C"/>
</dbReference>
<dbReference type="InterPro" id="IPR019574">
    <property type="entry name" value="NADH_UbQ_OxRdtase_Gsu_4Fe4S-bd"/>
</dbReference>
<dbReference type="GO" id="GO:0042773">
    <property type="term" value="P:ATP synthesis coupled electron transport"/>
    <property type="evidence" value="ECO:0007669"/>
    <property type="project" value="InterPro"/>
</dbReference>
<proteinExistence type="inferred from homology"/>
<dbReference type="GO" id="GO:0016651">
    <property type="term" value="F:oxidoreductase activity, acting on NAD(P)H"/>
    <property type="evidence" value="ECO:0007669"/>
    <property type="project" value="InterPro"/>
</dbReference>
<dbReference type="OrthoDB" id="10249365at2759"/>
<evidence type="ECO:0000256" key="2">
    <source>
        <dbReference type="ARBA" id="ARBA00005404"/>
    </source>
</evidence>
<dbReference type="PROSITE" id="PS00643">
    <property type="entry name" value="COMPLEX1_75K_3"/>
    <property type="match status" value="1"/>
</dbReference>
<dbReference type="Pfam" id="PF09326">
    <property type="entry name" value="NADH_dhqG_C"/>
    <property type="match status" value="1"/>
</dbReference>
<dbReference type="InterPro" id="IPR006656">
    <property type="entry name" value="Mopterin_OxRdtase"/>
</dbReference>
<keyword evidence="4" id="KW-0004">4Fe-4S</keyword>
<dbReference type="FunFam" id="3.30.70.20:FF:000002">
    <property type="entry name" value="NADH-ubiquinone oxidoreductase 75 kDa subunit"/>
    <property type="match status" value="1"/>
</dbReference>
<dbReference type="PANTHER" id="PTHR43105">
    <property type="entry name" value="RESPIRATORY NITRATE REDUCTASE"/>
    <property type="match status" value="1"/>
</dbReference>
<dbReference type="InterPro" id="IPR054351">
    <property type="entry name" value="NADH_UbQ_OxRdtase_ferredoxin"/>
</dbReference>
<dbReference type="PROSITE" id="PS00642">
    <property type="entry name" value="COMPLEX1_75K_2"/>
    <property type="match status" value="1"/>
</dbReference>
<dbReference type="STRING" id="6265.A0A0B2UW77"/>
<feature type="domain" description="4Fe-4S Mo/W bis-MGD-type" evidence="14">
    <location>
        <begin position="274"/>
        <end position="330"/>
    </location>
</feature>
<keyword evidence="17" id="KW-1185">Reference proteome</keyword>
<reference evidence="16 17" key="1">
    <citation type="submission" date="2014-11" db="EMBL/GenBank/DDBJ databases">
        <title>Genetic blueprint of the zoonotic pathogen Toxocara canis.</title>
        <authorList>
            <person name="Zhu X.-Q."/>
            <person name="Korhonen P.K."/>
            <person name="Cai H."/>
            <person name="Young N.D."/>
            <person name="Nejsum P."/>
            <person name="von Samson-Himmelstjerna G."/>
            <person name="Boag P.R."/>
            <person name="Tan P."/>
            <person name="Li Q."/>
            <person name="Min J."/>
            <person name="Yang Y."/>
            <person name="Wang X."/>
            <person name="Fang X."/>
            <person name="Hall R.S."/>
            <person name="Hofmann A."/>
            <person name="Sternberg P.W."/>
            <person name="Jex A.R."/>
            <person name="Gasser R.B."/>
        </authorList>
    </citation>
    <scope>NUCLEOTIDE SEQUENCE [LARGE SCALE GENOMIC DNA]</scope>
    <source>
        <strain evidence="16">PN_DK_2014</strain>
    </source>
</reference>
<dbReference type="Pfam" id="PF22151">
    <property type="entry name" value="Fer4_NDSU1"/>
    <property type="match status" value="1"/>
</dbReference>
<dbReference type="CDD" id="cd02773">
    <property type="entry name" value="MopB_Res-Cmplx1_Nad11"/>
    <property type="match status" value="1"/>
</dbReference>
<dbReference type="InterPro" id="IPR001041">
    <property type="entry name" value="2Fe-2S_ferredoxin-type"/>
</dbReference>
<keyword evidence="12" id="KW-0732">Signal</keyword>
<dbReference type="PROSITE" id="PS51085">
    <property type="entry name" value="2FE2S_FER_2"/>
    <property type="match status" value="1"/>
</dbReference>
<organism evidence="16 17">
    <name type="scientific">Toxocara canis</name>
    <name type="common">Canine roundworm</name>
    <dbReference type="NCBI Taxonomy" id="6265"/>
    <lineage>
        <taxon>Eukaryota</taxon>
        <taxon>Metazoa</taxon>
        <taxon>Ecdysozoa</taxon>
        <taxon>Nematoda</taxon>
        <taxon>Chromadorea</taxon>
        <taxon>Rhabditida</taxon>
        <taxon>Spirurina</taxon>
        <taxon>Ascaridomorpha</taxon>
        <taxon>Ascaridoidea</taxon>
        <taxon>Toxocaridae</taxon>
        <taxon>Toxocara</taxon>
    </lineage>
</organism>
<evidence type="ECO:0000256" key="8">
    <source>
        <dbReference type="ARBA" id="ARBA00023014"/>
    </source>
</evidence>
<feature type="domain" description="2Fe-2S ferredoxin-type" evidence="13">
    <location>
        <begin position="34"/>
        <end position="112"/>
    </location>
</feature>
<dbReference type="SUPFAM" id="SSF54292">
    <property type="entry name" value="2Fe-2S ferredoxin-like"/>
    <property type="match status" value="1"/>
</dbReference>
<dbReference type="FunFam" id="3.30.200.210:FF:000002">
    <property type="entry name" value="NADH-ubiquinone oxidoreductase 75 kDa subunit"/>
    <property type="match status" value="1"/>
</dbReference>
<evidence type="ECO:0000256" key="9">
    <source>
        <dbReference type="ARBA" id="ARBA00023027"/>
    </source>
</evidence>
<keyword evidence="5" id="KW-0479">Metal-binding</keyword>
<dbReference type="CDD" id="cd00207">
    <property type="entry name" value="fer2"/>
    <property type="match status" value="1"/>
</dbReference>
<sequence>MHRASVQLTACLAAARARLALQLQTRAQQTAASEKIEVFIDGNKVLVEPGLTILQACALVGIDIPRFCYHDRLSIAGNCRMCLVEVEKSMKPVASCAMPVTKGMKIKTNSDLTKKARESVMEFLLVNHPLDCPICDQGGECDLQDQSMAFGSDRSRHQVEYDGKRAVEDKNIGPLVKTIMTRCIQCTRCVRFANEIAGVPDLGTTGRGNELQIGTYVEKLFASELSGNVIDICPIGTYVEKLFASELSGNVIDICPVGALTSKPYSFMARPWETRKTESVDVMDATGSNIVVSHRTGEVLRVLPRLNEDVNEEWISDKTRFAIDGLKRQRLLTPMIKDAGGSLRPCSWEEALFAVASKIRQTHATQIAAVAGPLNDLGVAVEKQPEYLAESLMALKDLMNRFNTELVCTEESFTSASGGSDLRSNYIMNDGIIGVEDTDVLLLVGTNPRYEAPIFNARIRKSFIHNDLEVGLIGADVDLTYDYTYLGESGKALDGLIAGKGDFAKLSNSAKRPMIVVGSAMLKGNSGAALLAKVQQLADKLHNGSADKSKKIINILQRSASQVGALDIGYKGGVETILKSPKPIKLLYLLGADDGVISRRDLDKDAFVVYQGHNGDLGAEMADIILPGAAYTEKEGIYVNTEGRPQKGYPAVAPPGEARHDWKIIRAISEVAGKKLHYDDIQQLRARLSEGYPAVAPPGEARHDWKIIRAISEVAGKKLHYDDIQQLRARLSEVAPHLIRYGDVEEATFFTQASQLAEAGEVSGSLRPSQLELADFYMTNAVTRASPTMAECVRAARANKENPYLDAPKIHAASAV</sequence>
<dbReference type="InterPro" id="IPR050123">
    <property type="entry name" value="Prok_molybdopt-oxidoreductase"/>
</dbReference>
<evidence type="ECO:0000256" key="7">
    <source>
        <dbReference type="ARBA" id="ARBA00023004"/>
    </source>
</evidence>
<dbReference type="SUPFAM" id="SSF53706">
    <property type="entry name" value="Formate dehydrogenase/DMSO reductase, domains 1-3"/>
    <property type="match status" value="2"/>
</dbReference>
<gene>
    <name evidence="16" type="primary">Ndufs1</name>
    <name evidence="16" type="ORF">Tcan_10765</name>
</gene>
<keyword evidence="7" id="KW-0408">Iron</keyword>
<dbReference type="PROSITE" id="PS51839">
    <property type="entry name" value="4FE4S_HC3"/>
    <property type="match status" value="1"/>
</dbReference>
<keyword evidence="16" id="KW-0830">Ubiquinone</keyword>
<comment type="cofactor">
    <cofactor evidence="1">
        <name>[4Fe-4S] cluster</name>
        <dbReference type="ChEBI" id="CHEBI:49883"/>
    </cofactor>
</comment>
<comment type="cofactor">
    <cofactor evidence="10">
        <name>[2Fe-2S] cluster</name>
        <dbReference type="ChEBI" id="CHEBI:190135"/>
    </cofactor>
</comment>
<dbReference type="EMBL" id="JPKZ01002763">
    <property type="protein sequence ID" value="KHN75316.1"/>
    <property type="molecule type" value="Genomic_DNA"/>
</dbReference>
<dbReference type="Pfam" id="PF00384">
    <property type="entry name" value="Molybdopterin"/>
    <property type="match status" value="1"/>
</dbReference>
<feature type="signal peptide" evidence="12">
    <location>
        <begin position="1"/>
        <end position="20"/>
    </location>
</feature>
<evidence type="ECO:0000256" key="1">
    <source>
        <dbReference type="ARBA" id="ARBA00001966"/>
    </source>
</evidence>
<name>A0A0B2UW77_TOXCA</name>
<dbReference type="GO" id="GO:0051539">
    <property type="term" value="F:4 iron, 4 sulfur cluster binding"/>
    <property type="evidence" value="ECO:0007669"/>
    <property type="project" value="UniProtKB-KW"/>
</dbReference>
<evidence type="ECO:0000259" key="14">
    <source>
        <dbReference type="PROSITE" id="PS51669"/>
    </source>
</evidence>
<dbReference type="Gene3D" id="3.30.200.210">
    <property type="match status" value="1"/>
</dbReference>
<dbReference type="Gene3D" id="3.30.70.20">
    <property type="match status" value="1"/>
</dbReference>
<dbReference type="Gene3D" id="3.40.50.740">
    <property type="match status" value="2"/>
</dbReference>
<keyword evidence="6" id="KW-1278">Translocase</keyword>
<dbReference type="Gene3D" id="3.10.20.740">
    <property type="match status" value="1"/>
</dbReference>
<evidence type="ECO:0000313" key="16">
    <source>
        <dbReference type="EMBL" id="KHN75316.1"/>
    </source>
</evidence>
<feature type="chain" id="PRO_5002077686" description="NADH-ubiquinone oxidoreductase 75 kDa subunit, mitochondrial" evidence="12">
    <location>
        <begin position="21"/>
        <end position="816"/>
    </location>
</feature>
<comment type="catalytic activity">
    <reaction evidence="11">
        <text>a ubiquinone + NADH + 5 H(+)(in) = a ubiquinol + NAD(+) + 4 H(+)(out)</text>
        <dbReference type="Rhea" id="RHEA:29091"/>
        <dbReference type="Rhea" id="RHEA-COMP:9565"/>
        <dbReference type="Rhea" id="RHEA-COMP:9566"/>
        <dbReference type="ChEBI" id="CHEBI:15378"/>
        <dbReference type="ChEBI" id="CHEBI:16389"/>
        <dbReference type="ChEBI" id="CHEBI:17976"/>
        <dbReference type="ChEBI" id="CHEBI:57540"/>
        <dbReference type="ChEBI" id="CHEBI:57945"/>
        <dbReference type="EC" id="7.1.1.2"/>
    </reaction>
</comment>
<dbReference type="Pfam" id="PF22117">
    <property type="entry name" value="Fer4_Nqo3"/>
    <property type="match status" value="1"/>
</dbReference>
<dbReference type="SUPFAM" id="SSF54862">
    <property type="entry name" value="4Fe-4S ferredoxins"/>
    <property type="match status" value="1"/>
</dbReference>
<dbReference type="Proteomes" id="UP000031036">
    <property type="component" value="Unassembled WGS sequence"/>
</dbReference>
<comment type="similarity">
    <text evidence="2">Belongs to the complex I 75 kDa subunit family.</text>
</comment>
<evidence type="ECO:0000256" key="4">
    <source>
        <dbReference type="ARBA" id="ARBA00022485"/>
    </source>
</evidence>
<dbReference type="OMA" id="QAMAYGV"/>
<dbReference type="PANTHER" id="PTHR43105:SF13">
    <property type="entry name" value="NADH-UBIQUINONE OXIDOREDUCTASE 75 KDA SUBUNIT, MITOCHONDRIAL"/>
    <property type="match status" value="1"/>
</dbReference>
<evidence type="ECO:0000313" key="17">
    <source>
        <dbReference type="Proteomes" id="UP000031036"/>
    </source>
</evidence>
<dbReference type="SMART" id="SM00929">
    <property type="entry name" value="NADH-G_4Fe-4S_3"/>
    <property type="match status" value="1"/>
</dbReference>
<dbReference type="PROSITE" id="PS51669">
    <property type="entry name" value="4FE4S_MOW_BIS_MGD"/>
    <property type="match status" value="1"/>
</dbReference>
<evidence type="ECO:0000259" key="15">
    <source>
        <dbReference type="PROSITE" id="PS51839"/>
    </source>
</evidence>
<evidence type="ECO:0000259" key="13">
    <source>
        <dbReference type="PROSITE" id="PS51085"/>
    </source>
</evidence>
<dbReference type="FunFam" id="3.10.20.740:FF:000001">
    <property type="entry name" value="NADH-quinone oxidoreductase subunit G"/>
    <property type="match status" value="1"/>
</dbReference>
<evidence type="ECO:0000256" key="12">
    <source>
        <dbReference type="SAM" id="SignalP"/>
    </source>
</evidence>
<dbReference type="GO" id="GO:0045271">
    <property type="term" value="C:respiratory chain complex I"/>
    <property type="evidence" value="ECO:0007669"/>
    <property type="project" value="UniProtKB-ARBA"/>
</dbReference>
<keyword evidence="9" id="KW-0520">NAD</keyword>
<dbReference type="InterPro" id="IPR000283">
    <property type="entry name" value="NADH_UbQ_OxRdtase_75kDa_su_CS"/>
</dbReference>
<dbReference type="PROSITE" id="PS00641">
    <property type="entry name" value="COMPLEX1_75K_1"/>
    <property type="match status" value="1"/>
</dbReference>
<evidence type="ECO:0000256" key="11">
    <source>
        <dbReference type="ARBA" id="ARBA00049551"/>
    </source>
</evidence>
<evidence type="ECO:0000256" key="5">
    <source>
        <dbReference type="ARBA" id="ARBA00022723"/>
    </source>
</evidence>
<dbReference type="GO" id="GO:0046872">
    <property type="term" value="F:metal ion binding"/>
    <property type="evidence" value="ECO:0007669"/>
    <property type="project" value="UniProtKB-KW"/>
</dbReference>
<comment type="caution">
    <text evidence="16">The sequence shown here is derived from an EMBL/GenBank/DDBJ whole genome shotgun (WGS) entry which is preliminary data.</text>
</comment>
<evidence type="ECO:0000256" key="6">
    <source>
        <dbReference type="ARBA" id="ARBA00022967"/>
    </source>
</evidence>
<dbReference type="InterPro" id="IPR006963">
    <property type="entry name" value="Mopterin_OxRdtase_4Fe-4S_dom"/>
</dbReference>
<dbReference type="AlphaFoldDB" id="A0A0B2UW77"/>
<evidence type="ECO:0000256" key="3">
    <source>
        <dbReference type="ARBA" id="ARBA00013888"/>
    </source>
</evidence>
<dbReference type="Pfam" id="PF10588">
    <property type="entry name" value="NADH-G_4Fe-4S_3"/>
    <property type="match status" value="1"/>
</dbReference>
<evidence type="ECO:0000256" key="10">
    <source>
        <dbReference type="ARBA" id="ARBA00034078"/>
    </source>
</evidence>
<keyword evidence="8" id="KW-0411">Iron-sulfur</keyword>
<dbReference type="GO" id="GO:0005743">
    <property type="term" value="C:mitochondrial inner membrane"/>
    <property type="evidence" value="ECO:0007669"/>
    <property type="project" value="UniProtKB-ARBA"/>
</dbReference>
<dbReference type="GO" id="GO:0008137">
    <property type="term" value="F:NADH dehydrogenase (ubiquinone) activity"/>
    <property type="evidence" value="ECO:0007669"/>
    <property type="project" value="UniProtKB-EC"/>
</dbReference>
<accession>A0A0B2UW77</accession>
<feature type="domain" description="4Fe-4S His(Cys)3-ligated-type" evidence="15">
    <location>
        <begin position="112"/>
        <end position="151"/>
    </location>
</feature>
<dbReference type="Pfam" id="PF13510">
    <property type="entry name" value="Fer2_4"/>
    <property type="match status" value="1"/>
</dbReference>
<protein>
    <recommendedName>
        <fullName evidence="3">NADH-ubiquinone oxidoreductase 75 kDa subunit, mitochondrial</fullName>
    </recommendedName>
</protein>